<keyword evidence="2" id="KW-1185">Reference proteome</keyword>
<dbReference type="Proteomes" id="UP000593571">
    <property type="component" value="Unassembled WGS sequence"/>
</dbReference>
<proteinExistence type="predicted"/>
<gene>
    <name evidence="1" type="ORF">HJG63_012179</name>
</gene>
<dbReference type="EMBL" id="JACASE010000008">
    <property type="protein sequence ID" value="KAF6440940.1"/>
    <property type="molecule type" value="Genomic_DNA"/>
</dbReference>
<evidence type="ECO:0000313" key="1">
    <source>
        <dbReference type="EMBL" id="KAF6440940.1"/>
    </source>
</evidence>
<comment type="caution">
    <text evidence="1">The sequence shown here is derived from an EMBL/GenBank/DDBJ whole genome shotgun (WGS) entry which is preliminary data.</text>
</comment>
<protein>
    <submittedName>
        <fullName evidence="1">Uncharacterized protein</fullName>
    </submittedName>
</protein>
<reference evidence="1 2" key="1">
    <citation type="journal article" date="2020" name="Nature">
        <title>Six reference-quality genomes reveal evolution of bat adaptations.</title>
        <authorList>
            <person name="Jebb D."/>
            <person name="Huang Z."/>
            <person name="Pippel M."/>
            <person name="Hughes G.M."/>
            <person name="Lavrichenko K."/>
            <person name="Devanna P."/>
            <person name="Winkler S."/>
            <person name="Jermiin L.S."/>
            <person name="Skirmuntt E.C."/>
            <person name="Katzourakis A."/>
            <person name="Burkitt-Gray L."/>
            <person name="Ray D.A."/>
            <person name="Sullivan K.A.M."/>
            <person name="Roscito J.G."/>
            <person name="Kirilenko B.M."/>
            <person name="Davalos L.M."/>
            <person name="Corthals A.P."/>
            <person name="Power M.L."/>
            <person name="Jones G."/>
            <person name="Ransome R.D."/>
            <person name="Dechmann D.K.N."/>
            <person name="Locatelli A.G."/>
            <person name="Puechmaille S.J."/>
            <person name="Fedrigo O."/>
            <person name="Jarvis E.D."/>
            <person name="Hiller M."/>
            <person name="Vernes S.C."/>
            <person name="Myers E.W."/>
            <person name="Teeling E.C."/>
        </authorList>
    </citation>
    <scope>NUCLEOTIDE SEQUENCE [LARGE SCALE GENOMIC DNA]</scope>
    <source>
        <strain evidence="1">MRouAeg1</strain>
        <tissue evidence="1">Muscle</tissue>
    </source>
</reference>
<dbReference type="AlphaFoldDB" id="A0A7J8EZZ1"/>
<name>A0A7J8EZZ1_ROUAE</name>
<evidence type="ECO:0000313" key="2">
    <source>
        <dbReference type="Proteomes" id="UP000593571"/>
    </source>
</evidence>
<sequence>MRASPSTSVRSAGGGTCLTRCSQWGWGTVQAGSRHSQLLQALGVSVSFMGGRSVSSQVGSTLREAGLTWGPGGARLILWLLSSALRVHRLLTLPLPYWPGSLAMWRGGSAHVLTVPCRGHITEGVW</sequence>
<organism evidence="1 2">
    <name type="scientific">Rousettus aegyptiacus</name>
    <name type="common">Egyptian fruit bat</name>
    <name type="synonym">Pteropus aegyptiacus</name>
    <dbReference type="NCBI Taxonomy" id="9407"/>
    <lineage>
        <taxon>Eukaryota</taxon>
        <taxon>Metazoa</taxon>
        <taxon>Chordata</taxon>
        <taxon>Craniata</taxon>
        <taxon>Vertebrata</taxon>
        <taxon>Euteleostomi</taxon>
        <taxon>Mammalia</taxon>
        <taxon>Eutheria</taxon>
        <taxon>Laurasiatheria</taxon>
        <taxon>Chiroptera</taxon>
        <taxon>Yinpterochiroptera</taxon>
        <taxon>Pteropodoidea</taxon>
        <taxon>Pteropodidae</taxon>
        <taxon>Rousettinae</taxon>
        <taxon>Rousettus</taxon>
    </lineage>
</organism>
<accession>A0A7J8EZZ1</accession>